<evidence type="ECO:0000256" key="1">
    <source>
        <dbReference type="ARBA" id="ARBA00023012"/>
    </source>
</evidence>
<dbReference type="OrthoDB" id="9812260at2"/>
<dbReference type="SUPFAM" id="SSF47226">
    <property type="entry name" value="Histidine-containing phosphotransfer domain, HPT domain"/>
    <property type="match status" value="1"/>
</dbReference>
<dbReference type="GO" id="GO:0004672">
    <property type="term" value="F:protein kinase activity"/>
    <property type="evidence" value="ECO:0007669"/>
    <property type="project" value="UniProtKB-ARBA"/>
</dbReference>
<evidence type="ECO:0000256" key="3">
    <source>
        <dbReference type="PROSITE-ProRule" id="PRU00169"/>
    </source>
</evidence>
<dbReference type="GO" id="GO:0000160">
    <property type="term" value="P:phosphorelay signal transduction system"/>
    <property type="evidence" value="ECO:0007669"/>
    <property type="project" value="UniProtKB-KW"/>
</dbReference>
<sequence length="556" mass="58089">MPDPTAIQQGYALLWESVAGFPTVAREIAADVHDALGVLENREVTADAEGIAAAPNGLRPALTRASRAAHKLAGSAGSMGFVSTGRTAGALEILLESLLDRDAPMSPAARAQIALLDRRLLERVAALDPATSTLFSRPPPPQRVPPPQTARNPGAGPDMRLFGARSGEPWSAVTDRLAAYGWSVEAHPDVPSDHPGAPPDIALIDLDVVPEGLERMADLTGPRGVWAGRPWYGAQAQPTPQARAEAVAAGAVGVLTKPVDADALVDHFATVSATVRDDVTRVAILDPEPALAALLCHVLESANVLAEIVPGPSALLHLLADAGDEGGIDALVMVERTQARGALNLAMALRQDPTWDALGLVVLLPSPSLDPVAGALARGGDVLMPWPVDPDLFAATVVGQAARARSRRLRHHHEGDSPVLVRSALESRIRTLLERATALDLPLTVAWMQGRTPKAAEEAAAQGPEIDRLLARILREILSPTDVLGRGPDGGLAVVLPFQDWASAEARLAPIAERLGRLAPEATLSIGLAERSGPRDQAAPLLAQARANANGNGTPA</sequence>
<dbReference type="PROSITE" id="PS50894">
    <property type="entry name" value="HPT"/>
    <property type="match status" value="1"/>
</dbReference>
<organism evidence="7 8">
    <name type="scientific">Roseospira marina</name>
    <dbReference type="NCBI Taxonomy" id="140057"/>
    <lineage>
        <taxon>Bacteria</taxon>
        <taxon>Pseudomonadati</taxon>
        <taxon>Pseudomonadota</taxon>
        <taxon>Alphaproteobacteria</taxon>
        <taxon>Rhodospirillales</taxon>
        <taxon>Rhodospirillaceae</taxon>
        <taxon>Roseospira</taxon>
    </lineage>
</organism>
<dbReference type="InterPro" id="IPR008207">
    <property type="entry name" value="Sig_transdc_His_kin_Hpt_dom"/>
</dbReference>
<evidence type="ECO:0000259" key="6">
    <source>
        <dbReference type="PROSITE" id="PS50894"/>
    </source>
</evidence>
<evidence type="ECO:0000259" key="5">
    <source>
        <dbReference type="PROSITE" id="PS50110"/>
    </source>
</evidence>
<proteinExistence type="predicted"/>
<dbReference type="EMBL" id="VWPJ01000002">
    <property type="protein sequence ID" value="KAA5607032.1"/>
    <property type="molecule type" value="Genomic_DNA"/>
</dbReference>
<evidence type="ECO:0000256" key="2">
    <source>
        <dbReference type="PROSITE-ProRule" id="PRU00110"/>
    </source>
</evidence>
<dbReference type="Pfam" id="PF01627">
    <property type="entry name" value="Hpt"/>
    <property type="match status" value="1"/>
</dbReference>
<dbReference type="PROSITE" id="PS50110">
    <property type="entry name" value="RESPONSE_REGULATORY"/>
    <property type="match status" value="1"/>
</dbReference>
<evidence type="ECO:0000313" key="8">
    <source>
        <dbReference type="Proteomes" id="UP000324065"/>
    </source>
</evidence>
<gene>
    <name evidence="7" type="ORF">F1188_03760</name>
</gene>
<feature type="domain" description="Response regulatory" evidence="5">
    <location>
        <begin position="281"/>
        <end position="401"/>
    </location>
</feature>
<dbReference type="InterPro" id="IPR001789">
    <property type="entry name" value="Sig_transdc_resp-reg_receiver"/>
</dbReference>
<dbReference type="Proteomes" id="UP000324065">
    <property type="component" value="Unassembled WGS sequence"/>
</dbReference>
<dbReference type="SUPFAM" id="SSF52172">
    <property type="entry name" value="CheY-like"/>
    <property type="match status" value="1"/>
</dbReference>
<dbReference type="RefSeq" id="WP_150061042.1">
    <property type="nucleotide sequence ID" value="NZ_JACHII010000003.1"/>
</dbReference>
<evidence type="ECO:0000256" key="4">
    <source>
        <dbReference type="SAM" id="MobiDB-lite"/>
    </source>
</evidence>
<keyword evidence="8" id="KW-1185">Reference proteome</keyword>
<comment type="caution">
    <text evidence="7">The sequence shown here is derived from an EMBL/GenBank/DDBJ whole genome shotgun (WGS) entry which is preliminary data.</text>
</comment>
<dbReference type="InterPro" id="IPR011006">
    <property type="entry name" value="CheY-like_superfamily"/>
</dbReference>
<protein>
    <recommendedName>
        <fullName evidence="9">HPt domain-containing protein</fullName>
    </recommendedName>
</protein>
<evidence type="ECO:0008006" key="9">
    <source>
        <dbReference type="Google" id="ProtNLM"/>
    </source>
</evidence>
<feature type="region of interest" description="Disordered" evidence="4">
    <location>
        <begin position="131"/>
        <end position="157"/>
    </location>
</feature>
<reference evidence="7 8" key="1">
    <citation type="submission" date="2019-09" db="EMBL/GenBank/DDBJ databases">
        <title>Genome sequence of Roseospira marina, one of the more divergent members of the non-sulfur purple photosynthetic bacterial family, the Rhodospirillaceae.</title>
        <authorList>
            <person name="Meyer T."/>
            <person name="Kyndt J."/>
        </authorList>
    </citation>
    <scope>NUCLEOTIDE SEQUENCE [LARGE SCALE GENOMIC DNA]</scope>
    <source>
        <strain evidence="7 8">DSM 15113</strain>
    </source>
</reference>
<name>A0A5M6IFX0_9PROT</name>
<dbReference type="InterPro" id="IPR036641">
    <property type="entry name" value="HPT_dom_sf"/>
</dbReference>
<keyword evidence="1" id="KW-0902">Two-component regulatory system</keyword>
<accession>A0A5M6IFX0</accession>
<dbReference type="Gene3D" id="3.40.50.2300">
    <property type="match status" value="1"/>
</dbReference>
<keyword evidence="2" id="KW-0597">Phosphoprotein</keyword>
<feature type="compositionally biased region" description="Pro residues" evidence="4">
    <location>
        <begin position="137"/>
        <end position="148"/>
    </location>
</feature>
<dbReference type="Gene3D" id="1.20.120.160">
    <property type="entry name" value="HPT domain"/>
    <property type="match status" value="1"/>
</dbReference>
<comment type="caution">
    <text evidence="3">Lacks conserved residue(s) required for the propagation of feature annotation.</text>
</comment>
<evidence type="ECO:0000313" key="7">
    <source>
        <dbReference type="EMBL" id="KAA5607032.1"/>
    </source>
</evidence>
<feature type="modified residue" description="Phosphohistidine" evidence="2">
    <location>
        <position position="70"/>
    </location>
</feature>
<feature type="domain" description="HPt" evidence="6">
    <location>
        <begin position="17"/>
        <end position="134"/>
    </location>
</feature>
<dbReference type="AlphaFoldDB" id="A0A5M6IFX0"/>